<comment type="similarity">
    <text evidence="7">Belongs to the DHHC palmitoyltransferase family.</text>
</comment>
<dbReference type="PANTHER" id="PTHR22883:SF147">
    <property type="entry name" value="PALMITOYLTRANSFERASE"/>
    <property type="match status" value="1"/>
</dbReference>
<feature type="transmembrane region" description="Helical" evidence="7">
    <location>
        <begin position="240"/>
        <end position="264"/>
    </location>
</feature>
<comment type="domain">
    <text evidence="7">The DHHC domain is required for palmitoyltransferase activity.</text>
</comment>
<evidence type="ECO:0000256" key="5">
    <source>
        <dbReference type="ARBA" id="ARBA00023136"/>
    </source>
</evidence>
<keyword evidence="10" id="KW-1185">Reference proteome</keyword>
<evidence type="ECO:0000256" key="6">
    <source>
        <dbReference type="ARBA" id="ARBA00023315"/>
    </source>
</evidence>
<reference evidence="9 10" key="1">
    <citation type="submission" date="2024-04" db="EMBL/GenBank/DDBJ databases">
        <title>Tritrichomonas musculus Genome.</title>
        <authorList>
            <person name="Alves-Ferreira E."/>
            <person name="Grigg M."/>
            <person name="Lorenzi H."/>
            <person name="Galac M."/>
        </authorList>
    </citation>
    <scope>NUCLEOTIDE SEQUENCE [LARGE SCALE GENOMIC DNA]</scope>
    <source>
        <strain evidence="9 10">EAF2021</strain>
    </source>
</reference>
<gene>
    <name evidence="9" type="ORF">M9Y10_016836</name>
</gene>
<proteinExistence type="inferred from homology"/>
<feature type="transmembrane region" description="Helical" evidence="7">
    <location>
        <begin position="200"/>
        <end position="228"/>
    </location>
</feature>
<evidence type="ECO:0000256" key="4">
    <source>
        <dbReference type="ARBA" id="ARBA00022989"/>
    </source>
</evidence>
<feature type="transmembrane region" description="Helical" evidence="7">
    <location>
        <begin position="100"/>
        <end position="123"/>
    </location>
</feature>
<evidence type="ECO:0000256" key="2">
    <source>
        <dbReference type="ARBA" id="ARBA00022679"/>
    </source>
</evidence>
<keyword evidence="3 7" id="KW-0812">Transmembrane</keyword>
<evidence type="ECO:0000256" key="3">
    <source>
        <dbReference type="ARBA" id="ARBA00022692"/>
    </source>
</evidence>
<comment type="subcellular location">
    <subcellularLocation>
        <location evidence="1">Membrane</location>
        <topology evidence="1">Multi-pass membrane protein</topology>
    </subcellularLocation>
</comment>
<evidence type="ECO:0000259" key="8">
    <source>
        <dbReference type="Pfam" id="PF01529"/>
    </source>
</evidence>
<name>A0ABR2HY71_9EUKA</name>
<evidence type="ECO:0000256" key="7">
    <source>
        <dbReference type="RuleBase" id="RU079119"/>
    </source>
</evidence>
<keyword evidence="2 7" id="KW-0808">Transferase</keyword>
<dbReference type="Proteomes" id="UP001470230">
    <property type="component" value="Unassembled WGS sequence"/>
</dbReference>
<keyword evidence="4 7" id="KW-1133">Transmembrane helix</keyword>
<keyword evidence="5 7" id="KW-0472">Membrane</keyword>
<accession>A0ABR2HY71</accession>
<comment type="caution">
    <text evidence="9">The sequence shown here is derived from an EMBL/GenBank/DDBJ whole genome shotgun (WGS) entry which is preliminary data.</text>
</comment>
<dbReference type="EC" id="2.3.1.225" evidence="7"/>
<dbReference type="InterPro" id="IPR001594">
    <property type="entry name" value="Palmitoyltrfase_DHHC"/>
</dbReference>
<evidence type="ECO:0000256" key="1">
    <source>
        <dbReference type="ARBA" id="ARBA00004141"/>
    </source>
</evidence>
<protein>
    <recommendedName>
        <fullName evidence="7">Palmitoyltransferase</fullName>
        <ecNumber evidence="7">2.3.1.225</ecNumber>
    </recommendedName>
</protein>
<keyword evidence="6 7" id="KW-0012">Acyltransferase</keyword>
<comment type="catalytic activity">
    <reaction evidence="7">
        <text>L-cysteinyl-[protein] + hexadecanoyl-CoA = S-hexadecanoyl-L-cysteinyl-[protein] + CoA</text>
        <dbReference type="Rhea" id="RHEA:36683"/>
        <dbReference type="Rhea" id="RHEA-COMP:10131"/>
        <dbReference type="Rhea" id="RHEA-COMP:11032"/>
        <dbReference type="ChEBI" id="CHEBI:29950"/>
        <dbReference type="ChEBI" id="CHEBI:57287"/>
        <dbReference type="ChEBI" id="CHEBI:57379"/>
        <dbReference type="ChEBI" id="CHEBI:74151"/>
        <dbReference type="EC" id="2.3.1.225"/>
    </reaction>
</comment>
<dbReference type="PANTHER" id="PTHR22883">
    <property type="entry name" value="ZINC FINGER DHHC DOMAIN CONTAINING PROTEIN"/>
    <property type="match status" value="1"/>
</dbReference>
<sequence length="337" mass="39338">MDPNTLEAPLLQDNFHHPTTNIYDPMTEAIANLKPKNIEVKNCCCFHIAYFPEAQMTLCNHWILSPVKPIIIALIFLLFYCSEIYQIIEYSKDSSNRLYAWIAVGVISVVFLFLVVSYFGIIIRGPGYLPYNYSYTHKKKLDWKEVINTFAVYKEQADFARRNPRPPRSSFSVTARRFVLRADHFCLWTESWVGLNNYRYFLLMTFYAFLFSVLYICSLHWWAVHFFTPRPLNLKDAKKIICIIVPIFESILLIIVGCMAIFYFTRAFYNLVINATGIELYKGLPNNKSPYNKGCCNNFTEICGPKYCCLLWWIPIFCFNPTVDGIYNEQTSLIENA</sequence>
<dbReference type="EMBL" id="JAPFFF010000021">
    <property type="protein sequence ID" value="KAK8854277.1"/>
    <property type="molecule type" value="Genomic_DNA"/>
</dbReference>
<dbReference type="Pfam" id="PF01529">
    <property type="entry name" value="DHHC"/>
    <property type="match status" value="1"/>
</dbReference>
<evidence type="ECO:0000313" key="10">
    <source>
        <dbReference type="Proteomes" id="UP001470230"/>
    </source>
</evidence>
<dbReference type="InterPro" id="IPR039859">
    <property type="entry name" value="PFA4/ZDH16/20/ERF2-like"/>
</dbReference>
<organism evidence="9 10">
    <name type="scientific">Tritrichomonas musculus</name>
    <dbReference type="NCBI Taxonomy" id="1915356"/>
    <lineage>
        <taxon>Eukaryota</taxon>
        <taxon>Metamonada</taxon>
        <taxon>Parabasalia</taxon>
        <taxon>Tritrichomonadida</taxon>
        <taxon>Tritrichomonadidae</taxon>
        <taxon>Tritrichomonas</taxon>
    </lineage>
</organism>
<feature type="domain" description="Palmitoyltransferase DHHC" evidence="8">
    <location>
        <begin position="162"/>
        <end position="282"/>
    </location>
</feature>
<evidence type="ECO:0000313" key="9">
    <source>
        <dbReference type="EMBL" id="KAK8854277.1"/>
    </source>
</evidence>